<gene>
    <name evidence="1" type="ORF">Hypma_009725</name>
</gene>
<sequence length="63" mass="6875">MPTPYAAPMSNTSQVPGHQVLNLFTPLVFLPPDVAHRFTVSKYVIVGSFGALIWDILGNMDSD</sequence>
<dbReference type="OrthoDB" id="3038990at2759"/>
<dbReference type="EMBL" id="LUEZ02000048">
    <property type="protein sequence ID" value="RDB23018.1"/>
    <property type="molecule type" value="Genomic_DNA"/>
</dbReference>
<accession>A0A369JMF1</accession>
<organism evidence="1 2">
    <name type="scientific">Hypsizygus marmoreus</name>
    <name type="common">White beech mushroom</name>
    <name type="synonym">Agaricus marmoreus</name>
    <dbReference type="NCBI Taxonomy" id="39966"/>
    <lineage>
        <taxon>Eukaryota</taxon>
        <taxon>Fungi</taxon>
        <taxon>Dikarya</taxon>
        <taxon>Basidiomycota</taxon>
        <taxon>Agaricomycotina</taxon>
        <taxon>Agaricomycetes</taxon>
        <taxon>Agaricomycetidae</taxon>
        <taxon>Agaricales</taxon>
        <taxon>Tricholomatineae</taxon>
        <taxon>Lyophyllaceae</taxon>
        <taxon>Hypsizygus</taxon>
    </lineage>
</organism>
<name>A0A369JMF1_HYPMA</name>
<evidence type="ECO:0000313" key="1">
    <source>
        <dbReference type="EMBL" id="RDB23018.1"/>
    </source>
</evidence>
<keyword evidence="2" id="KW-1185">Reference proteome</keyword>
<dbReference type="Proteomes" id="UP000076154">
    <property type="component" value="Unassembled WGS sequence"/>
</dbReference>
<protein>
    <submittedName>
        <fullName evidence="1">Uncharacterized protein</fullName>
    </submittedName>
</protein>
<evidence type="ECO:0000313" key="2">
    <source>
        <dbReference type="Proteomes" id="UP000076154"/>
    </source>
</evidence>
<comment type="caution">
    <text evidence="1">The sequence shown here is derived from an EMBL/GenBank/DDBJ whole genome shotgun (WGS) entry which is preliminary data.</text>
</comment>
<dbReference type="AlphaFoldDB" id="A0A369JMF1"/>
<dbReference type="InParanoid" id="A0A369JMF1"/>
<reference evidence="1" key="1">
    <citation type="submission" date="2018-04" db="EMBL/GenBank/DDBJ databases">
        <title>Whole genome sequencing of Hypsizygus marmoreus.</title>
        <authorList>
            <person name="Choi I.-G."/>
            <person name="Min B."/>
            <person name="Kim J.-G."/>
            <person name="Kim S."/>
            <person name="Oh Y.-L."/>
            <person name="Kong W.-S."/>
            <person name="Park H."/>
            <person name="Jeong J."/>
            <person name="Song E.-S."/>
        </authorList>
    </citation>
    <scope>NUCLEOTIDE SEQUENCE [LARGE SCALE GENOMIC DNA]</scope>
    <source>
        <strain evidence="1">51987-8</strain>
    </source>
</reference>
<proteinExistence type="predicted"/>